<evidence type="ECO:0000313" key="2">
    <source>
        <dbReference type="Proteomes" id="UP000186607"/>
    </source>
</evidence>
<name>A0A1U7NSN0_9DEIO</name>
<sequence length="211" mass="23087">MPPVPTLLTPGKVTVEILNVVFPDDVLALEARVQEAIRGRPAWYLDLLARTSESELIPYDVRLGISEAEFQRLATARRTVTVTGCSTITLLTIKEVPGQVYLRGGSGLDGLNGVSFRPSSGGIYWVNTRIGTASGQRAFTTSADDPLGVHSGYTWFLGTRRDGQLNNQWAVLDLSRDQTGRLIVAYVLQERRDGQAVRNVNVVVRTANCQS</sequence>
<dbReference type="EMBL" id="MSTI01000158">
    <property type="protein sequence ID" value="OLV15920.1"/>
    <property type="molecule type" value="Genomic_DNA"/>
</dbReference>
<comment type="caution">
    <text evidence="1">The sequence shown here is derived from an EMBL/GenBank/DDBJ whole genome shotgun (WGS) entry which is preliminary data.</text>
</comment>
<protein>
    <submittedName>
        <fullName evidence="1">Uncharacterized protein</fullName>
    </submittedName>
</protein>
<evidence type="ECO:0000313" key="1">
    <source>
        <dbReference type="EMBL" id="OLV15920.1"/>
    </source>
</evidence>
<dbReference type="AlphaFoldDB" id="A0A1U7NSN0"/>
<gene>
    <name evidence="1" type="ORF">BOO71_0013513</name>
</gene>
<proteinExistence type="predicted"/>
<reference evidence="1 2" key="1">
    <citation type="submission" date="2017-01" db="EMBL/GenBank/DDBJ databases">
        <title>Genome Analysis of Deinococcus marmoris KOPRI26562.</title>
        <authorList>
            <person name="Kim J.H."/>
            <person name="Oh H.-M."/>
        </authorList>
    </citation>
    <scope>NUCLEOTIDE SEQUENCE [LARGE SCALE GENOMIC DNA]</scope>
    <source>
        <strain evidence="1 2">KOPRI26562</strain>
    </source>
</reference>
<organism evidence="1 2">
    <name type="scientific">Deinococcus marmoris</name>
    <dbReference type="NCBI Taxonomy" id="249408"/>
    <lineage>
        <taxon>Bacteria</taxon>
        <taxon>Thermotogati</taxon>
        <taxon>Deinococcota</taxon>
        <taxon>Deinococci</taxon>
        <taxon>Deinococcales</taxon>
        <taxon>Deinococcaceae</taxon>
        <taxon>Deinococcus</taxon>
    </lineage>
</organism>
<accession>A0A1U7NSN0</accession>
<keyword evidence="2" id="KW-1185">Reference proteome</keyword>
<dbReference type="Proteomes" id="UP000186607">
    <property type="component" value="Unassembled WGS sequence"/>
</dbReference>